<reference evidence="2" key="1">
    <citation type="submission" date="2016-10" db="EMBL/GenBank/DDBJ databases">
        <authorList>
            <person name="Varghese N."/>
            <person name="Submissions S."/>
        </authorList>
    </citation>
    <scope>NUCLEOTIDE SEQUENCE [LARGE SCALE GENOMIC DNA]</scope>
    <source>
        <strain evidence="2">DSM 3695</strain>
    </source>
</reference>
<proteinExistence type="predicted"/>
<dbReference type="AlphaFoldDB" id="A0A1I0S888"/>
<accession>A0A1I0S888</accession>
<name>A0A1I0S888_9BACT</name>
<gene>
    <name evidence="1" type="ORF">SAMN04488122_4733</name>
</gene>
<dbReference type="EMBL" id="FOJG01000002">
    <property type="protein sequence ID" value="SEW52234.1"/>
    <property type="molecule type" value="Genomic_DNA"/>
</dbReference>
<sequence>MELHICCVLYPKFHMRLLLLLSGILFSTIKGYAQSPSIHVLVALCDNKYQGIVKVPARIGNGQDPANNLYWGCGYGVKTFLKKQPEWQFIKQIPHPQNNIYERLIFRHKSTSVYLVADAYDGAKMKETIATFMQYAAGLQQETIPVDKDTIRVGGNAGLIVFIGHNGLMDFTPASTPRKADQQRRDIAIFACASKPYFAEAIRQTGAYPLIWTTHLMSPEAYTLVPLINGWVKQEKPAVIYEQVAQAYHQYQKCGIKGARKLFATGW</sequence>
<keyword evidence="2" id="KW-1185">Reference proteome</keyword>
<protein>
    <submittedName>
        <fullName evidence="1">Uncharacterized protein</fullName>
    </submittedName>
</protein>
<evidence type="ECO:0000313" key="1">
    <source>
        <dbReference type="EMBL" id="SEW52234.1"/>
    </source>
</evidence>
<dbReference type="Proteomes" id="UP000199310">
    <property type="component" value="Unassembled WGS sequence"/>
</dbReference>
<organism evidence="1 2">
    <name type="scientific">Chitinophaga arvensicola</name>
    <dbReference type="NCBI Taxonomy" id="29529"/>
    <lineage>
        <taxon>Bacteria</taxon>
        <taxon>Pseudomonadati</taxon>
        <taxon>Bacteroidota</taxon>
        <taxon>Chitinophagia</taxon>
        <taxon>Chitinophagales</taxon>
        <taxon>Chitinophagaceae</taxon>
        <taxon>Chitinophaga</taxon>
    </lineage>
</organism>
<dbReference type="STRING" id="29529.SAMN04488122_4733"/>
<evidence type="ECO:0000313" key="2">
    <source>
        <dbReference type="Proteomes" id="UP000199310"/>
    </source>
</evidence>